<proteinExistence type="predicted"/>
<evidence type="ECO:0000313" key="2">
    <source>
        <dbReference type="Proteomes" id="UP000807785"/>
    </source>
</evidence>
<dbReference type="EMBL" id="JADJEV010000003">
    <property type="protein sequence ID" value="MBK6973704.1"/>
    <property type="molecule type" value="Genomic_DNA"/>
</dbReference>
<dbReference type="AlphaFoldDB" id="A0A9D7HM37"/>
<evidence type="ECO:0000313" key="1">
    <source>
        <dbReference type="EMBL" id="MBK6973704.1"/>
    </source>
</evidence>
<comment type="caution">
    <text evidence="1">The sequence shown here is derived from an EMBL/GenBank/DDBJ whole genome shotgun (WGS) entry which is preliminary data.</text>
</comment>
<accession>A0A9D7HM37</accession>
<protein>
    <submittedName>
        <fullName evidence="1">Uncharacterized protein</fullName>
    </submittedName>
</protein>
<name>A0A9D7HM37_9PROT</name>
<organism evidence="1 2">
    <name type="scientific">Candidatus Methylophosphatis roskildensis</name>
    <dbReference type="NCBI Taxonomy" id="2899263"/>
    <lineage>
        <taxon>Bacteria</taxon>
        <taxon>Pseudomonadati</taxon>
        <taxon>Pseudomonadota</taxon>
        <taxon>Betaproteobacteria</taxon>
        <taxon>Nitrosomonadales</taxon>
        <taxon>Sterolibacteriaceae</taxon>
        <taxon>Candidatus Methylophosphatis</taxon>
    </lineage>
</organism>
<dbReference type="Proteomes" id="UP000807785">
    <property type="component" value="Unassembled WGS sequence"/>
</dbReference>
<gene>
    <name evidence="1" type="ORF">IPH26_12440</name>
</gene>
<reference evidence="1" key="1">
    <citation type="submission" date="2020-10" db="EMBL/GenBank/DDBJ databases">
        <title>Connecting structure to function with the recovery of over 1000 high-quality activated sludge metagenome-assembled genomes encoding full-length rRNA genes using long-read sequencing.</title>
        <authorList>
            <person name="Singleton C.M."/>
            <person name="Petriglieri F."/>
            <person name="Kristensen J.M."/>
            <person name="Kirkegaard R.H."/>
            <person name="Michaelsen T.Y."/>
            <person name="Andersen M.H."/>
            <person name="Karst S.M."/>
            <person name="Dueholm M.S."/>
            <person name="Nielsen P.H."/>
            <person name="Albertsen M."/>
        </authorList>
    </citation>
    <scope>NUCLEOTIDE SEQUENCE</scope>
    <source>
        <strain evidence="1">Bjer_18-Q3-R1-45_BAT3C.347</strain>
    </source>
</reference>
<sequence>MAQPGYSGADGANLVTPLAGERLEGIHDLIDTHSCGQRSRIRGVARSGAAFAGIAG</sequence>